<evidence type="ECO:0000313" key="4">
    <source>
        <dbReference type="Proteomes" id="UP001222800"/>
    </source>
</evidence>
<dbReference type="InterPro" id="IPR050627">
    <property type="entry name" value="Nitroreductase/BluB"/>
</dbReference>
<accession>A0ABY8EFR9</accession>
<keyword evidence="1" id="KW-0520">NAD</keyword>
<keyword evidence="4" id="KW-1185">Reference proteome</keyword>
<protein>
    <submittedName>
        <fullName evidence="3">Nitroreductase family protein</fullName>
    </submittedName>
</protein>
<evidence type="ECO:0000259" key="2">
    <source>
        <dbReference type="Pfam" id="PF00881"/>
    </source>
</evidence>
<evidence type="ECO:0000256" key="1">
    <source>
        <dbReference type="ARBA" id="ARBA00023027"/>
    </source>
</evidence>
<feature type="domain" description="Nitroreductase" evidence="2">
    <location>
        <begin position="8"/>
        <end position="166"/>
    </location>
</feature>
<sequence length="186" mass="21434">MNEVIKTIKKRRMTRKFRSEQITDKHIIEIIDAGQHAPSVRKQQAWNFTIIQDQELLDELSREAKKIGQKSPVDVIRKLNSKEDYHIFYNAPTVIMVSADQEAMMPEPECIAATQNMLLAAESMDIGACWISALNMLLNSEDGEKYKKKLNLEDNQIPQLAISLGKIESRPKQAYPRKDGKYKFIR</sequence>
<dbReference type="SUPFAM" id="SSF55469">
    <property type="entry name" value="FMN-dependent nitroreductase-like"/>
    <property type="match status" value="1"/>
</dbReference>
<name>A0ABY8EFR9_9FIRM</name>
<proteinExistence type="predicted"/>
<dbReference type="Gene3D" id="3.40.109.10">
    <property type="entry name" value="NADH Oxidase"/>
    <property type="match status" value="1"/>
</dbReference>
<dbReference type="InterPro" id="IPR000415">
    <property type="entry name" value="Nitroreductase-like"/>
</dbReference>
<reference evidence="3 4" key="1">
    <citation type="submission" date="2023-03" db="EMBL/GenBank/DDBJ databases">
        <title>Complete genome sequence of Tepidibacter sp. SWIR-1, isolated from a deep-sea hydrothermal vent.</title>
        <authorList>
            <person name="Li X."/>
        </authorList>
    </citation>
    <scope>NUCLEOTIDE SEQUENCE [LARGE SCALE GENOMIC DNA]</scope>
    <source>
        <strain evidence="3 4">SWIR-1</strain>
    </source>
</reference>
<gene>
    <name evidence="3" type="ORF">P4S50_06905</name>
</gene>
<dbReference type="Pfam" id="PF00881">
    <property type="entry name" value="Nitroreductase"/>
    <property type="match status" value="1"/>
</dbReference>
<dbReference type="EMBL" id="CP120733">
    <property type="protein sequence ID" value="WFD11799.1"/>
    <property type="molecule type" value="Genomic_DNA"/>
</dbReference>
<evidence type="ECO:0000313" key="3">
    <source>
        <dbReference type="EMBL" id="WFD11799.1"/>
    </source>
</evidence>
<dbReference type="RefSeq" id="WP_277733970.1">
    <property type="nucleotide sequence ID" value="NZ_CP120733.1"/>
</dbReference>
<organism evidence="3 4">
    <name type="scientific">Tepidibacter hydrothermalis</name>
    <dbReference type="NCBI Taxonomy" id="3036126"/>
    <lineage>
        <taxon>Bacteria</taxon>
        <taxon>Bacillati</taxon>
        <taxon>Bacillota</taxon>
        <taxon>Clostridia</taxon>
        <taxon>Peptostreptococcales</taxon>
        <taxon>Peptostreptococcaceae</taxon>
        <taxon>Tepidibacter</taxon>
    </lineage>
</organism>
<dbReference type="PANTHER" id="PTHR23026">
    <property type="entry name" value="NADPH NITROREDUCTASE"/>
    <property type="match status" value="1"/>
</dbReference>
<dbReference type="PANTHER" id="PTHR23026:SF125">
    <property type="entry name" value="OXYGEN-INSENSITIVE NAD(P)H NITROREDUCTASE"/>
    <property type="match status" value="1"/>
</dbReference>
<dbReference type="InterPro" id="IPR029479">
    <property type="entry name" value="Nitroreductase"/>
</dbReference>
<dbReference type="Proteomes" id="UP001222800">
    <property type="component" value="Chromosome"/>
</dbReference>